<proteinExistence type="predicted"/>
<dbReference type="Gene3D" id="3.40.50.880">
    <property type="match status" value="1"/>
</dbReference>
<protein>
    <submittedName>
        <fullName evidence="2">DJ-1/PfpI family protein</fullName>
    </submittedName>
</protein>
<dbReference type="EMBL" id="CP011102">
    <property type="protein sequence ID" value="AQY51611.1"/>
    <property type="molecule type" value="Genomic_DNA"/>
</dbReference>
<dbReference type="PANTHER" id="PTHR48094">
    <property type="entry name" value="PROTEIN/NUCLEIC ACID DEGLYCASE DJ-1-RELATED"/>
    <property type="match status" value="1"/>
</dbReference>
<evidence type="ECO:0000313" key="2">
    <source>
        <dbReference type="EMBL" id="AQY51611.1"/>
    </source>
</evidence>
<accession>A0A1S7FVZ7</accession>
<sequence length="202" mass="22246">MQEVLFVLLDRYADWEAASLAAVLNSKPDDTEQKYCVKTVGLTKDGVRSIGGFTTLPDYTLDTAPSEFAGIILIGGESWRNPEAELVLPLLNRAVAQNALIAAICDATTFLGKNGLLNEAKHTSSGLTVLQEWAKENYTGAPLYLEEEAVREGNLVTANGTAFLEFAREVMLGLKAAPDAEVLEWYDFYKLGYYEAMKKMHK</sequence>
<dbReference type="InterPro" id="IPR050325">
    <property type="entry name" value="Prot/Nucl_acid_deglycase"/>
</dbReference>
<dbReference type="KEGG" id="lwi:UE46_11590"/>
<dbReference type="InterPro" id="IPR002818">
    <property type="entry name" value="DJ-1/PfpI"/>
</dbReference>
<dbReference type="InterPro" id="IPR029062">
    <property type="entry name" value="Class_I_gatase-like"/>
</dbReference>
<dbReference type="RefSeq" id="WP_036063441.1">
    <property type="nucleotide sequence ID" value="NZ_CP011102.1"/>
</dbReference>
<dbReference type="SUPFAM" id="SSF52317">
    <property type="entry name" value="Class I glutamine amidotransferase-like"/>
    <property type="match status" value="1"/>
</dbReference>
<organism evidence="2 3">
    <name type="scientific">Listeria weihenstephanensis</name>
    <dbReference type="NCBI Taxonomy" id="1006155"/>
    <lineage>
        <taxon>Bacteria</taxon>
        <taxon>Bacillati</taxon>
        <taxon>Bacillota</taxon>
        <taxon>Bacilli</taxon>
        <taxon>Bacillales</taxon>
        <taxon>Listeriaceae</taxon>
        <taxon>Listeria</taxon>
    </lineage>
</organism>
<dbReference type="PANTHER" id="PTHR48094:SF19">
    <property type="entry name" value="DJ-1_PFPI DOMAIN-CONTAINING PROTEIN"/>
    <property type="match status" value="1"/>
</dbReference>
<evidence type="ECO:0000313" key="3">
    <source>
        <dbReference type="Proteomes" id="UP000223060"/>
    </source>
</evidence>
<feature type="domain" description="DJ-1/PfpI" evidence="1">
    <location>
        <begin position="3"/>
        <end position="171"/>
    </location>
</feature>
<dbReference type="Pfam" id="PF01965">
    <property type="entry name" value="DJ-1_PfpI"/>
    <property type="match status" value="1"/>
</dbReference>
<dbReference type="AlphaFoldDB" id="A0A1S7FVZ7"/>
<dbReference type="GO" id="GO:0005737">
    <property type="term" value="C:cytoplasm"/>
    <property type="evidence" value="ECO:0007669"/>
    <property type="project" value="TreeGrafter"/>
</dbReference>
<reference evidence="3" key="1">
    <citation type="submission" date="2015-03" db="EMBL/GenBank/DDBJ databases">
        <authorList>
            <person name="Ferrari E."/>
            <person name="Walter M.C."/>
            <person name="Huptas C."/>
            <person name="Scherer S."/>
            <person name="Mueller-Herbst S."/>
        </authorList>
    </citation>
    <scope>NUCLEOTIDE SEQUENCE [LARGE SCALE GENOMIC DNA]</scope>
    <source>
        <strain evidence="3">LWP01</strain>
    </source>
</reference>
<gene>
    <name evidence="2" type="ORF">UE46_11590</name>
</gene>
<dbReference type="CDD" id="cd03140">
    <property type="entry name" value="GATase1_PfpI_3"/>
    <property type="match status" value="1"/>
</dbReference>
<name>A0A1S7FVZ7_9LIST</name>
<keyword evidence="3" id="KW-1185">Reference proteome</keyword>
<dbReference type="Proteomes" id="UP000223060">
    <property type="component" value="Chromosome"/>
</dbReference>
<evidence type="ECO:0000259" key="1">
    <source>
        <dbReference type="Pfam" id="PF01965"/>
    </source>
</evidence>